<protein>
    <submittedName>
        <fullName evidence="6">Extracellular solute-binding protein family 1</fullName>
    </submittedName>
</protein>
<dbReference type="Gene3D" id="3.40.190.10">
    <property type="entry name" value="Periplasmic binding protein-like II"/>
    <property type="match status" value="1"/>
</dbReference>
<proteinExistence type="predicted"/>
<dbReference type="STRING" id="525904.Tter_2025"/>
<accession>D1CGQ8</accession>
<dbReference type="InterPro" id="IPR019546">
    <property type="entry name" value="TAT_signal_bac_arc"/>
</dbReference>
<keyword evidence="2" id="KW-0732">Signal</keyword>
<dbReference type="eggNOG" id="COG1653">
    <property type="taxonomic scope" value="Bacteria"/>
</dbReference>
<dbReference type="NCBIfam" id="TIGR01409">
    <property type="entry name" value="TAT_signal_seq"/>
    <property type="match status" value="1"/>
</dbReference>
<dbReference type="InterPro" id="IPR006059">
    <property type="entry name" value="SBP"/>
</dbReference>
<evidence type="ECO:0000313" key="7">
    <source>
        <dbReference type="Proteomes" id="UP000000323"/>
    </source>
</evidence>
<evidence type="ECO:0000256" key="5">
    <source>
        <dbReference type="ARBA" id="ARBA00023288"/>
    </source>
</evidence>
<gene>
    <name evidence="6" type="ordered locus">Tter_2025</name>
</gene>
<name>D1CGQ8_THET1</name>
<dbReference type="Proteomes" id="UP000000323">
    <property type="component" value="Chromosome 2"/>
</dbReference>
<keyword evidence="3" id="KW-0472">Membrane</keyword>
<dbReference type="InterPro" id="IPR050490">
    <property type="entry name" value="Bact_solute-bd_prot1"/>
</dbReference>
<dbReference type="InterPro" id="IPR006311">
    <property type="entry name" value="TAT_signal"/>
</dbReference>
<keyword evidence="7" id="KW-1185">Reference proteome</keyword>
<dbReference type="PANTHER" id="PTHR43649">
    <property type="entry name" value="ARABINOSE-BINDING PROTEIN-RELATED"/>
    <property type="match status" value="1"/>
</dbReference>
<dbReference type="KEGG" id="ttr:Tter_2025"/>
<organism evidence="6 7">
    <name type="scientific">Thermobaculum terrenum (strain ATCC BAA-798 / CCMEE 7001 / YNP1)</name>
    <dbReference type="NCBI Taxonomy" id="525904"/>
    <lineage>
        <taxon>Bacteria</taxon>
        <taxon>Bacillati</taxon>
        <taxon>Chloroflexota</taxon>
        <taxon>Chloroflexia</taxon>
        <taxon>Candidatus Thermobaculales</taxon>
        <taxon>Candidatus Thermobaculaceae</taxon>
        <taxon>Thermobaculum</taxon>
    </lineage>
</organism>
<dbReference type="SUPFAM" id="SSF53850">
    <property type="entry name" value="Periplasmic binding protein-like II"/>
    <property type="match status" value="1"/>
</dbReference>
<dbReference type="PROSITE" id="PS51318">
    <property type="entry name" value="TAT"/>
    <property type="match status" value="1"/>
</dbReference>
<dbReference type="PANTHER" id="PTHR43649:SF33">
    <property type="entry name" value="POLYGALACTURONAN_RHAMNOGALACTURONAN-BINDING PROTEIN YTCQ"/>
    <property type="match status" value="1"/>
</dbReference>
<evidence type="ECO:0000256" key="4">
    <source>
        <dbReference type="ARBA" id="ARBA00023139"/>
    </source>
</evidence>
<dbReference type="AlphaFoldDB" id="D1CGQ8"/>
<sequence length="434" mass="49852">MQQMTRREFLKKTAAAAAGTAFLGGCAPAYNRGAKPTLNFWAFTETRIAWQRKAWELYKQRKKPDFELNFIVFPYNQMHDKIMIVSQAGSGGPDIADIEISQFSRYIKGDVIFVDMTPKLQEIGALDKFYRPSATDPWSWQGKVYGLGNELNTCLLSYRWDIWEKAGIKTPIETWEEFVEIGKKFHRDTKKYLIDVEFTGWGQWWMLTLQQGGGFFGPDGQPTLNSKEGVNTLSFWQQSLKDGWTTYRPSGPAYNTALFNGDITSLLGPSWNFSGFVQQSLPNTKGKWHLQPFPRWTEGGSRTATWGGTGVCVLRTSPYIEEALDFVIWEHTTTEAVMFDFEERQVWPTWRPAFEDPRLTEPIEFFDNQRVGELIEEVSPEINKWYNSPFWPETTDACVRKGITPALQNLRMSPKQALDNAQQEALDIIEFETA</sequence>
<dbReference type="OrthoDB" id="9764112at2"/>
<dbReference type="PROSITE" id="PS51257">
    <property type="entry name" value="PROKAR_LIPOPROTEIN"/>
    <property type="match status" value="1"/>
</dbReference>
<keyword evidence="1" id="KW-1003">Cell membrane</keyword>
<dbReference type="EMBL" id="CP001826">
    <property type="protein sequence ID" value="ACZ42929.1"/>
    <property type="molecule type" value="Genomic_DNA"/>
</dbReference>
<keyword evidence="5" id="KW-0449">Lipoprotein</keyword>
<evidence type="ECO:0000256" key="3">
    <source>
        <dbReference type="ARBA" id="ARBA00023136"/>
    </source>
</evidence>
<evidence type="ECO:0000256" key="1">
    <source>
        <dbReference type="ARBA" id="ARBA00022475"/>
    </source>
</evidence>
<reference evidence="7" key="1">
    <citation type="journal article" date="2010" name="Stand. Genomic Sci.">
        <title>Complete genome sequence of 'Thermobaculum terrenum' type strain (YNP1).</title>
        <authorList>
            <person name="Kiss H."/>
            <person name="Cleland D."/>
            <person name="Lapidus A."/>
            <person name="Lucas S."/>
            <person name="Glavina Del Rio T."/>
            <person name="Nolan M."/>
            <person name="Tice H."/>
            <person name="Han C."/>
            <person name="Goodwin L."/>
            <person name="Pitluck S."/>
            <person name="Liolios K."/>
            <person name="Ivanova N."/>
            <person name="Mavromatis K."/>
            <person name="Ovchinnikova G."/>
            <person name="Pati A."/>
            <person name="Chen A."/>
            <person name="Palaniappan K."/>
            <person name="Land M."/>
            <person name="Hauser L."/>
            <person name="Chang Y."/>
            <person name="Jeffries C."/>
            <person name="Lu M."/>
            <person name="Brettin T."/>
            <person name="Detter J."/>
            <person name="Goker M."/>
            <person name="Tindall B."/>
            <person name="Beck B."/>
            <person name="McDermott T."/>
            <person name="Woyke T."/>
            <person name="Bristow J."/>
            <person name="Eisen J."/>
            <person name="Markowitz V."/>
            <person name="Hugenholtz P."/>
            <person name="Kyrpides N."/>
            <person name="Klenk H."/>
            <person name="Cheng J."/>
        </authorList>
    </citation>
    <scope>NUCLEOTIDE SEQUENCE [LARGE SCALE GENOMIC DNA]</scope>
    <source>
        <strain evidence="7">ATCC BAA-798 / YNP1</strain>
    </source>
</reference>
<dbReference type="HOGENOM" id="CLU_031285_2_4_0"/>
<dbReference type="Pfam" id="PF01547">
    <property type="entry name" value="SBP_bac_1"/>
    <property type="match status" value="1"/>
</dbReference>
<evidence type="ECO:0000313" key="6">
    <source>
        <dbReference type="EMBL" id="ACZ42929.1"/>
    </source>
</evidence>
<keyword evidence="4" id="KW-0564">Palmitate</keyword>
<evidence type="ECO:0000256" key="2">
    <source>
        <dbReference type="ARBA" id="ARBA00022729"/>
    </source>
</evidence>